<evidence type="ECO:0000313" key="2">
    <source>
        <dbReference type="Ensembl" id="ENSABRP00000002113.1"/>
    </source>
</evidence>
<reference evidence="2" key="1">
    <citation type="submission" date="2025-08" db="UniProtKB">
        <authorList>
            <consortium name="Ensembl"/>
        </authorList>
    </citation>
    <scope>IDENTIFICATION</scope>
</reference>
<dbReference type="Ensembl" id="ENSABRT00000003130.1">
    <property type="protein sequence ID" value="ENSABRP00000002113.1"/>
    <property type="gene ID" value="ENSABRG00000002107.1"/>
</dbReference>
<dbReference type="PANTHER" id="PTHR37355">
    <property type="entry name" value="PLACENTA-SPECIFIC PROTEIN 9"/>
    <property type="match status" value="1"/>
</dbReference>
<evidence type="ECO:0000256" key="1">
    <source>
        <dbReference type="SAM" id="SignalP"/>
    </source>
</evidence>
<dbReference type="InterPro" id="IPR027941">
    <property type="entry name" value="PLAC9"/>
</dbReference>
<reference evidence="2" key="2">
    <citation type="submission" date="2025-09" db="UniProtKB">
        <authorList>
            <consortium name="Ensembl"/>
        </authorList>
    </citation>
    <scope>IDENTIFICATION</scope>
</reference>
<dbReference type="GeneTree" id="ENSGT00940000170983"/>
<dbReference type="Pfam" id="PF15205">
    <property type="entry name" value="PLAC9"/>
    <property type="match status" value="1"/>
</dbReference>
<keyword evidence="3" id="KW-1185">Reference proteome</keyword>
<feature type="chain" id="PRO_5034941242" evidence="1">
    <location>
        <begin position="23"/>
        <end position="152"/>
    </location>
</feature>
<accession>A0A8B9BC90</accession>
<feature type="signal peptide" evidence="1">
    <location>
        <begin position="1"/>
        <end position="22"/>
    </location>
</feature>
<dbReference type="AlphaFoldDB" id="A0A8B9BC90"/>
<dbReference type="PANTHER" id="PTHR37355:SF1">
    <property type="entry name" value="PLACENTA-SPECIFIC PROTEIN 9"/>
    <property type="match status" value="1"/>
</dbReference>
<proteinExistence type="predicted"/>
<evidence type="ECO:0000313" key="3">
    <source>
        <dbReference type="Proteomes" id="UP000694426"/>
    </source>
</evidence>
<keyword evidence="1" id="KW-0732">Signal</keyword>
<protein>
    <submittedName>
        <fullName evidence="2">Uncharacterized protein</fullName>
    </submittedName>
</protein>
<sequence>MLFIWALAFIVVLQERDLLAAAEPVNVLPGTLGRGSWCHEHDTIHERLDIIEEKVIKTVEHLESEVKSLLNIISETASNIPIAPGTPLMDIFDGKYLVGYNLKLTTLLHVLLPNISSFFQTRCAEIYSLNSAQLRPQLKHWVQFWTLCYNHR</sequence>
<name>A0A8B9BC90_9AVES</name>
<organism evidence="2 3">
    <name type="scientific">Anser brachyrhynchus</name>
    <name type="common">Pink-footed goose</name>
    <dbReference type="NCBI Taxonomy" id="132585"/>
    <lineage>
        <taxon>Eukaryota</taxon>
        <taxon>Metazoa</taxon>
        <taxon>Chordata</taxon>
        <taxon>Craniata</taxon>
        <taxon>Vertebrata</taxon>
        <taxon>Euteleostomi</taxon>
        <taxon>Archelosauria</taxon>
        <taxon>Archosauria</taxon>
        <taxon>Dinosauria</taxon>
        <taxon>Saurischia</taxon>
        <taxon>Theropoda</taxon>
        <taxon>Coelurosauria</taxon>
        <taxon>Aves</taxon>
        <taxon>Neognathae</taxon>
        <taxon>Galloanserae</taxon>
        <taxon>Anseriformes</taxon>
        <taxon>Anatidae</taxon>
        <taxon>Anserinae</taxon>
        <taxon>Anser</taxon>
    </lineage>
</organism>
<dbReference type="Proteomes" id="UP000694426">
    <property type="component" value="Unplaced"/>
</dbReference>